<proteinExistence type="predicted"/>
<sequence>MTSSTLTSVYRLFLRTVSVSVLHQRSACLNLRRRWRPVFDAAAKVSLELQNVPAEAAQAYRLERLAWLVDWNKRIDNTLALLYNSANTRGLAHQVTRNLAHLAGLERVRALASTRRLPKWNPQGATPSQAKLLKTLEIKRLKAQFVANGLGAMNELVRVAEGSAGLAMGRQDFVVRRWTDQN</sequence>
<dbReference type="OrthoDB" id="2770090at2759"/>
<dbReference type="AlphaFoldDB" id="A0A9P6E7E5"/>
<comment type="caution">
    <text evidence="1">The sequence shown here is derived from an EMBL/GenBank/DDBJ whole genome shotgun (WGS) entry which is preliminary data.</text>
</comment>
<name>A0A9P6E7E5_9AGAR</name>
<protein>
    <submittedName>
        <fullName evidence="1">Uncharacterized protein</fullName>
    </submittedName>
</protein>
<keyword evidence="2" id="KW-1185">Reference proteome</keyword>
<evidence type="ECO:0000313" key="2">
    <source>
        <dbReference type="Proteomes" id="UP000807306"/>
    </source>
</evidence>
<evidence type="ECO:0000313" key="1">
    <source>
        <dbReference type="EMBL" id="KAF9523855.1"/>
    </source>
</evidence>
<dbReference type="EMBL" id="MU157909">
    <property type="protein sequence ID" value="KAF9523855.1"/>
    <property type="molecule type" value="Genomic_DNA"/>
</dbReference>
<reference evidence="1" key="1">
    <citation type="submission" date="2020-11" db="EMBL/GenBank/DDBJ databases">
        <authorList>
            <consortium name="DOE Joint Genome Institute"/>
            <person name="Ahrendt S."/>
            <person name="Riley R."/>
            <person name="Andreopoulos W."/>
            <person name="Labutti K."/>
            <person name="Pangilinan J."/>
            <person name="Ruiz-Duenas F.J."/>
            <person name="Barrasa J.M."/>
            <person name="Sanchez-Garcia M."/>
            <person name="Camarero S."/>
            <person name="Miyauchi S."/>
            <person name="Serrano A."/>
            <person name="Linde D."/>
            <person name="Babiker R."/>
            <person name="Drula E."/>
            <person name="Ayuso-Fernandez I."/>
            <person name="Pacheco R."/>
            <person name="Padilla G."/>
            <person name="Ferreira P."/>
            <person name="Barriuso J."/>
            <person name="Kellner H."/>
            <person name="Castanera R."/>
            <person name="Alfaro M."/>
            <person name="Ramirez L."/>
            <person name="Pisabarro A.G."/>
            <person name="Kuo A."/>
            <person name="Tritt A."/>
            <person name="Lipzen A."/>
            <person name="He G."/>
            <person name="Yan M."/>
            <person name="Ng V."/>
            <person name="Cullen D."/>
            <person name="Martin F."/>
            <person name="Rosso M.-N."/>
            <person name="Henrissat B."/>
            <person name="Hibbett D."/>
            <person name="Martinez A.T."/>
            <person name="Grigoriev I.V."/>
        </authorList>
    </citation>
    <scope>NUCLEOTIDE SEQUENCE</scope>
    <source>
        <strain evidence="1">CBS 506.95</strain>
    </source>
</reference>
<organism evidence="1 2">
    <name type="scientific">Crepidotus variabilis</name>
    <dbReference type="NCBI Taxonomy" id="179855"/>
    <lineage>
        <taxon>Eukaryota</taxon>
        <taxon>Fungi</taxon>
        <taxon>Dikarya</taxon>
        <taxon>Basidiomycota</taxon>
        <taxon>Agaricomycotina</taxon>
        <taxon>Agaricomycetes</taxon>
        <taxon>Agaricomycetidae</taxon>
        <taxon>Agaricales</taxon>
        <taxon>Agaricineae</taxon>
        <taxon>Crepidotaceae</taxon>
        <taxon>Crepidotus</taxon>
    </lineage>
</organism>
<accession>A0A9P6E7E5</accession>
<gene>
    <name evidence="1" type="ORF">CPB83DRAFT_774777</name>
</gene>
<dbReference type="Proteomes" id="UP000807306">
    <property type="component" value="Unassembled WGS sequence"/>
</dbReference>